<evidence type="ECO:0000313" key="1">
    <source>
        <dbReference type="EMBL" id="SPE17356.1"/>
    </source>
</evidence>
<gene>
    <name evidence="1" type="ORF">SBA5_10042</name>
</gene>
<organism evidence="1 2">
    <name type="scientific">Candidatus Sulfuritelmatomonas gaucii</name>
    <dbReference type="NCBI Taxonomy" id="2043161"/>
    <lineage>
        <taxon>Bacteria</taxon>
        <taxon>Pseudomonadati</taxon>
        <taxon>Acidobacteriota</taxon>
        <taxon>Terriglobia</taxon>
        <taxon>Terriglobales</taxon>
        <taxon>Acidobacteriaceae</taxon>
        <taxon>Candidatus Sulfuritelmatomonas</taxon>
    </lineage>
</organism>
<reference evidence="2" key="1">
    <citation type="submission" date="2018-02" db="EMBL/GenBank/DDBJ databases">
        <authorList>
            <person name="Hausmann B."/>
        </authorList>
    </citation>
    <scope>NUCLEOTIDE SEQUENCE [LARGE SCALE GENOMIC DNA]</scope>
    <source>
        <strain evidence="2">Peat soil MAG SbA5</strain>
    </source>
</reference>
<accession>A0A2N9L200</accession>
<name>A0A2N9L200_9BACT</name>
<evidence type="ECO:0000313" key="2">
    <source>
        <dbReference type="Proteomes" id="UP000239735"/>
    </source>
</evidence>
<dbReference type="EMBL" id="OKRB01000001">
    <property type="protein sequence ID" value="SPE17356.1"/>
    <property type="molecule type" value="Genomic_DNA"/>
</dbReference>
<proteinExistence type="predicted"/>
<protein>
    <submittedName>
        <fullName evidence="1">Uncharacterized protein</fullName>
    </submittedName>
</protein>
<dbReference type="AlphaFoldDB" id="A0A2N9L200"/>
<dbReference type="Proteomes" id="UP000239735">
    <property type="component" value="Unassembled WGS sequence"/>
</dbReference>
<sequence length="43" mass="4594">MLLPESTAKILALGGEILDCILRTAEHFIDPFKVTGKSIPPGT</sequence>